<feature type="transmembrane region" description="Helical" evidence="7">
    <location>
        <begin position="206"/>
        <end position="228"/>
    </location>
</feature>
<protein>
    <recommendedName>
        <fullName evidence="8">Rhodopsin domain-containing protein</fullName>
    </recommendedName>
</protein>
<evidence type="ECO:0000256" key="4">
    <source>
        <dbReference type="ARBA" id="ARBA00023136"/>
    </source>
</evidence>
<dbReference type="InterPro" id="IPR052337">
    <property type="entry name" value="SAT4-like"/>
</dbReference>
<evidence type="ECO:0000256" key="1">
    <source>
        <dbReference type="ARBA" id="ARBA00004141"/>
    </source>
</evidence>
<evidence type="ECO:0000313" key="10">
    <source>
        <dbReference type="Proteomes" id="UP000256645"/>
    </source>
</evidence>
<dbReference type="InterPro" id="IPR049326">
    <property type="entry name" value="Rhodopsin_dom_fungi"/>
</dbReference>
<organism evidence="9 10">
    <name type="scientific">Coleophoma cylindrospora</name>
    <dbReference type="NCBI Taxonomy" id="1849047"/>
    <lineage>
        <taxon>Eukaryota</taxon>
        <taxon>Fungi</taxon>
        <taxon>Dikarya</taxon>
        <taxon>Ascomycota</taxon>
        <taxon>Pezizomycotina</taxon>
        <taxon>Leotiomycetes</taxon>
        <taxon>Helotiales</taxon>
        <taxon>Dermateaceae</taxon>
        <taxon>Coleophoma</taxon>
    </lineage>
</organism>
<feature type="domain" description="Rhodopsin" evidence="8">
    <location>
        <begin position="29"/>
        <end position="268"/>
    </location>
</feature>
<keyword evidence="3 7" id="KW-1133">Transmembrane helix</keyword>
<evidence type="ECO:0000256" key="5">
    <source>
        <dbReference type="ARBA" id="ARBA00038359"/>
    </source>
</evidence>
<dbReference type="Pfam" id="PF20684">
    <property type="entry name" value="Fung_rhodopsin"/>
    <property type="match status" value="1"/>
</dbReference>
<dbReference type="STRING" id="1849047.A0A3D8QPL6"/>
<feature type="transmembrane region" description="Helical" evidence="7">
    <location>
        <begin position="90"/>
        <end position="115"/>
    </location>
</feature>
<dbReference type="PANTHER" id="PTHR33048">
    <property type="entry name" value="PTH11-LIKE INTEGRAL MEMBRANE PROTEIN (AFU_ORTHOLOGUE AFUA_5G11245)"/>
    <property type="match status" value="1"/>
</dbReference>
<comment type="caution">
    <text evidence="9">The sequence shown here is derived from an EMBL/GenBank/DDBJ whole genome shotgun (WGS) entry which is preliminary data.</text>
</comment>
<keyword evidence="2 7" id="KW-0812">Transmembrane</keyword>
<name>A0A3D8QPL6_9HELO</name>
<evidence type="ECO:0000256" key="6">
    <source>
        <dbReference type="SAM" id="MobiDB-lite"/>
    </source>
</evidence>
<dbReference type="EMBL" id="PDLM01000013">
    <property type="protein sequence ID" value="RDW63580.1"/>
    <property type="molecule type" value="Genomic_DNA"/>
</dbReference>
<evidence type="ECO:0000313" key="9">
    <source>
        <dbReference type="EMBL" id="RDW63580.1"/>
    </source>
</evidence>
<proteinExistence type="inferred from homology"/>
<dbReference type="AlphaFoldDB" id="A0A3D8QPL6"/>
<comment type="similarity">
    <text evidence="5">Belongs to the SAT4 family.</text>
</comment>
<evidence type="ECO:0000259" key="8">
    <source>
        <dbReference type="Pfam" id="PF20684"/>
    </source>
</evidence>
<feature type="transmembrane region" description="Helical" evidence="7">
    <location>
        <begin position="248"/>
        <end position="267"/>
    </location>
</feature>
<feature type="region of interest" description="Disordered" evidence="6">
    <location>
        <begin position="276"/>
        <end position="296"/>
    </location>
</feature>
<keyword evidence="10" id="KW-1185">Reference proteome</keyword>
<dbReference type="GO" id="GO:0016020">
    <property type="term" value="C:membrane"/>
    <property type="evidence" value="ECO:0007669"/>
    <property type="project" value="UniProtKB-SubCell"/>
</dbReference>
<feature type="transmembrane region" description="Helical" evidence="7">
    <location>
        <begin position="172"/>
        <end position="194"/>
    </location>
</feature>
<feature type="transmembrane region" description="Helical" evidence="7">
    <location>
        <begin position="122"/>
        <end position="144"/>
    </location>
</feature>
<feature type="transmembrane region" description="Helical" evidence="7">
    <location>
        <begin position="12"/>
        <end position="33"/>
    </location>
</feature>
<evidence type="ECO:0000256" key="3">
    <source>
        <dbReference type="ARBA" id="ARBA00022989"/>
    </source>
</evidence>
<dbReference type="OrthoDB" id="4682787at2759"/>
<feature type="transmembrane region" description="Helical" evidence="7">
    <location>
        <begin position="45"/>
        <end position="70"/>
    </location>
</feature>
<sequence length="355" mass="38873">MEDLTANRGSQLLTVSIAFTVLVWVAVSLRCYVRLLLIREFKLDDWFILVATSGFTVMTSFIFVGVQYGLGMHNKALTLEKEILALKYQALATIVYIADMAFLKVSIAIFLLRIAVSSRYIWILRISIGIVVTWTTAIFLYNVFQCSPVQGQWDITIGAKCVSGSSYVSAAYAFSILAVLSDWLYALLPIPMIWKVKMNSQTKFSVMVILALGIFASVATLVRLVYLANVANFDDILYTTTDTMLWTIAEPGIGIIAASVMTLRPLLRALKVSGFSTDEPSGKSNTGGGLSTAHGPYSRAEELSSLPSRSGTSKNHDNTITIVQQYRVSITGSDDSILAHDFTSSHARPGPAHGR</sequence>
<evidence type="ECO:0000256" key="7">
    <source>
        <dbReference type="SAM" id="Phobius"/>
    </source>
</evidence>
<reference evidence="9 10" key="1">
    <citation type="journal article" date="2018" name="IMA Fungus">
        <title>IMA Genome-F 9: Draft genome sequence of Annulohypoxylon stygium, Aspergillus mulundensis, Berkeleyomyces basicola (syn. Thielaviopsis basicola), Ceratocystis smalleyi, two Cercospora beticola strains, Coleophoma cylindrospora, Fusarium fracticaudum, Phialophora cf. hyalina, and Morchella septimelata.</title>
        <authorList>
            <person name="Wingfield B.D."/>
            <person name="Bills G.F."/>
            <person name="Dong Y."/>
            <person name="Huang W."/>
            <person name="Nel W.J."/>
            <person name="Swalarsk-Parry B.S."/>
            <person name="Vaghefi N."/>
            <person name="Wilken P.M."/>
            <person name="An Z."/>
            <person name="de Beer Z.W."/>
            <person name="De Vos L."/>
            <person name="Chen L."/>
            <person name="Duong T.A."/>
            <person name="Gao Y."/>
            <person name="Hammerbacher A."/>
            <person name="Kikkert J.R."/>
            <person name="Li Y."/>
            <person name="Li H."/>
            <person name="Li K."/>
            <person name="Li Q."/>
            <person name="Liu X."/>
            <person name="Ma X."/>
            <person name="Naidoo K."/>
            <person name="Pethybridge S.J."/>
            <person name="Sun J."/>
            <person name="Steenkamp E.T."/>
            <person name="van der Nest M.A."/>
            <person name="van Wyk S."/>
            <person name="Wingfield M.J."/>
            <person name="Xiong C."/>
            <person name="Yue Q."/>
            <person name="Zhang X."/>
        </authorList>
    </citation>
    <scope>NUCLEOTIDE SEQUENCE [LARGE SCALE GENOMIC DNA]</scope>
    <source>
        <strain evidence="9 10">BP6252</strain>
    </source>
</reference>
<dbReference type="PANTHER" id="PTHR33048:SF96">
    <property type="entry name" value="INTEGRAL MEMBRANE PROTEIN"/>
    <property type="match status" value="1"/>
</dbReference>
<comment type="subcellular location">
    <subcellularLocation>
        <location evidence="1">Membrane</location>
        <topology evidence="1">Multi-pass membrane protein</topology>
    </subcellularLocation>
</comment>
<gene>
    <name evidence="9" type="ORF">BP6252_11125</name>
</gene>
<keyword evidence="4 7" id="KW-0472">Membrane</keyword>
<accession>A0A3D8QPL6</accession>
<dbReference type="Proteomes" id="UP000256645">
    <property type="component" value="Unassembled WGS sequence"/>
</dbReference>
<evidence type="ECO:0000256" key="2">
    <source>
        <dbReference type="ARBA" id="ARBA00022692"/>
    </source>
</evidence>